<dbReference type="PANTHER" id="PTHR42718">
    <property type="entry name" value="MAJOR FACILITATOR SUPERFAMILY MULTIDRUG TRANSPORTER MFSC"/>
    <property type="match status" value="1"/>
</dbReference>
<evidence type="ECO:0000256" key="1">
    <source>
        <dbReference type="ARBA" id="ARBA00004651"/>
    </source>
</evidence>
<evidence type="ECO:0000256" key="2">
    <source>
        <dbReference type="ARBA" id="ARBA00022448"/>
    </source>
</evidence>
<keyword evidence="4 8" id="KW-0812">Transmembrane</keyword>
<feature type="transmembrane region" description="Helical" evidence="8">
    <location>
        <begin position="21"/>
        <end position="47"/>
    </location>
</feature>
<feature type="transmembrane region" description="Helical" evidence="8">
    <location>
        <begin position="209"/>
        <end position="227"/>
    </location>
</feature>
<keyword evidence="2" id="KW-0813">Transport</keyword>
<feature type="transmembrane region" description="Helical" evidence="8">
    <location>
        <begin position="412"/>
        <end position="430"/>
    </location>
</feature>
<dbReference type="PRINTS" id="PR01036">
    <property type="entry name" value="TCRTETB"/>
</dbReference>
<feature type="transmembrane region" description="Helical" evidence="8">
    <location>
        <begin position="59"/>
        <end position="76"/>
    </location>
</feature>
<feature type="transmembrane region" description="Helical" evidence="8">
    <location>
        <begin position="233"/>
        <end position="254"/>
    </location>
</feature>
<evidence type="ECO:0000256" key="4">
    <source>
        <dbReference type="ARBA" id="ARBA00022692"/>
    </source>
</evidence>
<comment type="subcellular location">
    <subcellularLocation>
        <location evidence="1">Cell membrane</location>
        <topology evidence="1">Multi-pass membrane protein</topology>
    </subcellularLocation>
</comment>
<evidence type="ECO:0000313" key="10">
    <source>
        <dbReference type="EMBL" id="PRH80814.1"/>
    </source>
</evidence>
<dbReference type="Gene3D" id="1.20.1250.20">
    <property type="entry name" value="MFS general substrate transporter like domains"/>
    <property type="match status" value="1"/>
</dbReference>
<dbReference type="GO" id="GO:0046677">
    <property type="term" value="P:response to antibiotic"/>
    <property type="evidence" value="ECO:0007669"/>
    <property type="project" value="UniProtKB-KW"/>
</dbReference>
<sequence length="529" mass="55262">MRNAIQGAEVRRTDVDSRRRWWILGTMTAARAMVAIDALAVLVALPVLQREFDVPYTDLPWIVNSFLLSYAGLVALGGRAGDALGRVWVFRAGVLVFVAGSVAGGLAQSLGWLLAARVAQGAGAAFLRPTAEAITVAQFGRHERGRAMGIASSVSTFFYGSAPLVGGALTTTFSWRAIFFLTLPVGMACVAAVHMLLPRAERAHAPVDWRSAPLLVGGLGCVLIAVMKARDWAWASPTVLGLLAAGVLLLGTLVRRELRLAEPIIQLRLFALRGFGSGTGVLAAVRFSYIGFSVFSVVWLQDVLGLTAVEAGLLLLPLTLPSVLVGPVGGMLYDRLGAPLPVAVGGALVAGGMTATAVALPHQSYPWLLPLWTAMGVGIGLVSIPAFSEAYNSTPPDLRSQASGVLETTREVCAALGLAVMGMLVAHVQGARILELIRQDGRIPPDRLPEVERSIGRAVASPEGSGLPAGIPADLLPALKEAVTDAVSTGFYTLGAITLLAMLPAVLLLPRRPPGRSAEPGEDGAGRPA</sequence>
<feature type="transmembrane region" description="Helical" evidence="8">
    <location>
        <begin position="88"/>
        <end position="107"/>
    </location>
</feature>
<feature type="transmembrane region" description="Helical" evidence="8">
    <location>
        <begin position="367"/>
        <end position="391"/>
    </location>
</feature>
<reference evidence="10 11" key="1">
    <citation type="submission" date="2018-03" db="EMBL/GenBank/DDBJ databases">
        <title>Novel Streptomyces sp. from soil.</title>
        <authorList>
            <person name="Tan G.Y.A."/>
            <person name="Lee Z.Y."/>
        </authorList>
    </citation>
    <scope>NUCLEOTIDE SEQUENCE [LARGE SCALE GENOMIC DNA]</scope>
    <source>
        <strain evidence="10 11">ST5x</strain>
    </source>
</reference>
<keyword evidence="5 8" id="KW-1133">Transmembrane helix</keyword>
<evidence type="ECO:0000256" key="8">
    <source>
        <dbReference type="SAM" id="Phobius"/>
    </source>
</evidence>
<dbReference type="OrthoDB" id="9812221at2"/>
<feature type="transmembrane region" description="Helical" evidence="8">
    <location>
        <begin position="340"/>
        <end position="361"/>
    </location>
</feature>
<dbReference type="PANTHER" id="PTHR42718:SF46">
    <property type="entry name" value="BLR6921 PROTEIN"/>
    <property type="match status" value="1"/>
</dbReference>
<dbReference type="PROSITE" id="PS50850">
    <property type="entry name" value="MFS"/>
    <property type="match status" value="1"/>
</dbReference>
<dbReference type="AlphaFoldDB" id="A0A2S9Q2B3"/>
<feature type="transmembrane region" description="Helical" evidence="8">
    <location>
        <begin position="311"/>
        <end position="333"/>
    </location>
</feature>
<evidence type="ECO:0000259" key="9">
    <source>
        <dbReference type="PROSITE" id="PS50850"/>
    </source>
</evidence>
<dbReference type="CDD" id="cd17321">
    <property type="entry name" value="MFS_MMR_MDR_like"/>
    <property type="match status" value="1"/>
</dbReference>
<evidence type="ECO:0000256" key="5">
    <source>
        <dbReference type="ARBA" id="ARBA00022989"/>
    </source>
</evidence>
<gene>
    <name evidence="10" type="ORF">C6N75_02120</name>
</gene>
<keyword evidence="11" id="KW-1185">Reference proteome</keyword>
<evidence type="ECO:0000256" key="3">
    <source>
        <dbReference type="ARBA" id="ARBA00022475"/>
    </source>
</evidence>
<name>A0A2S9Q2B3_9ACTN</name>
<evidence type="ECO:0000313" key="11">
    <source>
        <dbReference type="Proteomes" id="UP000239322"/>
    </source>
</evidence>
<keyword evidence="3" id="KW-1003">Cell membrane</keyword>
<proteinExistence type="predicted"/>
<dbReference type="GO" id="GO:0022857">
    <property type="term" value="F:transmembrane transporter activity"/>
    <property type="evidence" value="ECO:0007669"/>
    <property type="project" value="InterPro"/>
</dbReference>
<comment type="caution">
    <text evidence="10">The sequence shown here is derived from an EMBL/GenBank/DDBJ whole genome shotgun (WGS) entry which is preliminary data.</text>
</comment>
<dbReference type="Gene3D" id="1.20.1720.10">
    <property type="entry name" value="Multidrug resistance protein D"/>
    <property type="match status" value="1"/>
</dbReference>
<feature type="domain" description="Major facilitator superfamily (MFS) profile" evidence="9">
    <location>
        <begin position="23"/>
        <end position="513"/>
    </location>
</feature>
<feature type="transmembrane region" description="Helical" evidence="8">
    <location>
        <begin position="173"/>
        <end position="197"/>
    </location>
</feature>
<dbReference type="Pfam" id="PF07690">
    <property type="entry name" value="MFS_1"/>
    <property type="match status" value="1"/>
</dbReference>
<accession>A0A2S9Q2B3</accession>
<dbReference type="SUPFAM" id="SSF103473">
    <property type="entry name" value="MFS general substrate transporter"/>
    <property type="match status" value="1"/>
</dbReference>
<organism evidence="10 11">
    <name type="scientific">Streptomyces solincola</name>
    <dbReference type="NCBI Taxonomy" id="2100817"/>
    <lineage>
        <taxon>Bacteria</taxon>
        <taxon>Bacillati</taxon>
        <taxon>Actinomycetota</taxon>
        <taxon>Actinomycetes</taxon>
        <taxon>Kitasatosporales</taxon>
        <taxon>Streptomycetaceae</taxon>
        <taxon>Streptomyces</taxon>
    </lineage>
</organism>
<dbReference type="InterPro" id="IPR036259">
    <property type="entry name" value="MFS_trans_sf"/>
</dbReference>
<evidence type="ECO:0000256" key="7">
    <source>
        <dbReference type="ARBA" id="ARBA00023251"/>
    </source>
</evidence>
<dbReference type="InterPro" id="IPR011701">
    <property type="entry name" value="MFS"/>
</dbReference>
<dbReference type="EMBL" id="PVLV01000029">
    <property type="protein sequence ID" value="PRH80814.1"/>
    <property type="molecule type" value="Genomic_DNA"/>
</dbReference>
<protein>
    <submittedName>
        <fullName evidence="10">MFS transporter</fullName>
    </submittedName>
</protein>
<keyword evidence="6 8" id="KW-0472">Membrane</keyword>
<feature type="transmembrane region" description="Helical" evidence="8">
    <location>
        <begin position="489"/>
        <end position="509"/>
    </location>
</feature>
<feature type="transmembrane region" description="Helical" evidence="8">
    <location>
        <begin position="275"/>
        <end position="299"/>
    </location>
</feature>
<keyword evidence="7" id="KW-0046">Antibiotic resistance</keyword>
<evidence type="ECO:0000256" key="6">
    <source>
        <dbReference type="ARBA" id="ARBA00023136"/>
    </source>
</evidence>
<dbReference type="Proteomes" id="UP000239322">
    <property type="component" value="Unassembled WGS sequence"/>
</dbReference>
<dbReference type="InterPro" id="IPR020846">
    <property type="entry name" value="MFS_dom"/>
</dbReference>
<dbReference type="GO" id="GO:0005886">
    <property type="term" value="C:plasma membrane"/>
    <property type="evidence" value="ECO:0007669"/>
    <property type="project" value="UniProtKB-SubCell"/>
</dbReference>